<keyword evidence="4" id="KW-1185">Reference proteome</keyword>
<keyword evidence="2" id="KW-1133">Transmembrane helix</keyword>
<evidence type="ECO:0000313" key="4">
    <source>
        <dbReference type="Proteomes" id="UP000250321"/>
    </source>
</evidence>
<keyword evidence="2" id="KW-0812">Transmembrane</keyword>
<dbReference type="EMBL" id="PJQY01000026">
    <property type="protein sequence ID" value="PQQ20777.1"/>
    <property type="molecule type" value="Genomic_DNA"/>
</dbReference>
<keyword evidence="2" id="KW-0472">Membrane</keyword>
<comment type="caution">
    <text evidence="3">The sequence shown here is derived from an EMBL/GenBank/DDBJ whole genome shotgun (WGS) entry which is preliminary data.</text>
</comment>
<proteinExistence type="predicted"/>
<accession>A0A314ZRE4</accession>
<evidence type="ECO:0000256" key="1">
    <source>
        <dbReference type="SAM" id="MobiDB-lite"/>
    </source>
</evidence>
<gene>
    <name evidence="3" type="ORF">Pyn_10448</name>
</gene>
<name>A0A314ZRE4_PRUYE</name>
<feature type="transmembrane region" description="Helical" evidence="2">
    <location>
        <begin position="121"/>
        <end position="137"/>
    </location>
</feature>
<dbReference type="Proteomes" id="UP000250321">
    <property type="component" value="Unassembled WGS sequence"/>
</dbReference>
<feature type="compositionally biased region" description="Basic and acidic residues" evidence="1">
    <location>
        <begin position="27"/>
        <end position="43"/>
    </location>
</feature>
<organism evidence="3 4">
    <name type="scientific">Prunus yedoensis var. nudiflora</name>
    <dbReference type="NCBI Taxonomy" id="2094558"/>
    <lineage>
        <taxon>Eukaryota</taxon>
        <taxon>Viridiplantae</taxon>
        <taxon>Streptophyta</taxon>
        <taxon>Embryophyta</taxon>
        <taxon>Tracheophyta</taxon>
        <taxon>Spermatophyta</taxon>
        <taxon>Magnoliopsida</taxon>
        <taxon>eudicotyledons</taxon>
        <taxon>Gunneridae</taxon>
        <taxon>Pentapetalae</taxon>
        <taxon>rosids</taxon>
        <taxon>fabids</taxon>
        <taxon>Rosales</taxon>
        <taxon>Rosaceae</taxon>
        <taxon>Amygdaloideae</taxon>
        <taxon>Amygdaleae</taxon>
        <taxon>Prunus</taxon>
    </lineage>
</organism>
<protein>
    <submittedName>
        <fullName evidence="3">Uncharacterized protein</fullName>
    </submittedName>
</protein>
<sequence>MRRRAISGKKKSDGHVFQDVAAITPRLDNEIEQTQRKEKSGEETREEDPIGWPEWMKRRRCVGVARLLQFESLGHIRILGGDFPCVQQRYVRLRRAVIPGLLKSRNKLEKFVAKARQREKVVWVLLVASWVLFASIIL</sequence>
<reference evidence="3 4" key="1">
    <citation type="submission" date="2018-02" db="EMBL/GenBank/DDBJ databases">
        <title>Draft genome of wild Prunus yedoensis var. nudiflora.</title>
        <authorList>
            <person name="Baek S."/>
            <person name="Kim J.-H."/>
            <person name="Choi K."/>
            <person name="Kim G.-B."/>
            <person name="Cho A."/>
            <person name="Jang H."/>
            <person name="Shin C.-H."/>
            <person name="Yu H.-J."/>
            <person name="Mun J.-H."/>
        </authorList>
    </citation>
    <scope>NUCLEOTIDE SEQUENCE [LARGE SCALE GENOMIC DNA]</scope>
    <source>
        <strain evidence="4">cv. Jeju island</strain>
        <tissue evidence="3">Leaf</tissue>
    </source>
</reference>
<feature type="region of interest" description="Disordered" evidence="1">
    <location>
        <begin position="1"/>
        <end position="50"/>
    </location>
</feature>
<dbReference type="AlphaFoldDB" id="A0A314ZRE4"/>
<evidence type="ECO:0000313" key="3">
    <source>
        <dbReference type="EMBL" id="PQQ20777.1"/>
    </source>
</evidence>
<evidence type="ECO:0000256" key="2">
    <source>
        <dbReference type="SAM" id="Phobius"/>
    </source>
</evidence>